<dbReference type="PANTHER" id="PTHR42880:SF1">
    <property type="entry name" value="ISOPROPYLMALATE_HOMOCITRATE_CITRAMALATE SYNTHASE FAMILY PROTEIN"/>
    <property type="match status" value="1"/>
</dbReference>
<proteinExistence type="predicted"/>
<evidence type="ECO:0000256" key="1">
    <source>
        <dbReference type="ARBA" id="ARBA00022679"/>
    </source>
</evidence>
<keyword evidence="1" id="KW-0808">Transferase</keyword>
<sequence length="129" mass="14668">MHLSRLKRLSKLVEQISKVKIADNKPIVGDKLFTVESGLIMHIFMNAAKQAFPATIMQPFLPEMVGQEEMEYVIGKGAGKTTIEYFLDKIGVKLPDDKIYQLVDLIKKEAIIRKSCLSIDEFKERVKSL</sequence>
<dbReference type="AlphaFoldDB" id="X0VWQ3"/>
<gene>
    <name evidence="2" type="ORF">S01H1_44126</name>
</gene>
<comment type="caution">
    <text evidence="2">The sequence shown here is derived from an EMBL/GenBank/DDBJ whole genome shotgun (WGS) entry which is preliminary data.</text>
</comment>
<dbReference type="GO" id="GO:0016740">
    <property type="term" value="F:transferase activity"/>
    <property type="evidence" value="ECO:0007669"/>
    <property type="project" value="UniProtKB-KW"/>
</dbReference>
<dbReference type="EMBL" id="BARS01028137">
    <property type="protein sequence ID" value="GAG04941.1"/>
    <property type="molecule type" value="Genomic_DNA"/>
</dbReference>
<dbReference type="Gene3D" id="1.10.238.260">
    <property type="match status" value="1"/>
</dbReference>
<dbReference type="PANTHER" id="PTHR42880">
    <property type="entry name" value="HOMOCITRATE SYNTHASE"/>
    <property type="match status" value="1"/>
</dbReference>
<reference evidence="2" key="1">
    <citation type="journal article" date="2014" name="Front. Microbiol.">
        <title>High frequency of phylogenetically diverse reductive dehalogenase-homologous genes in deep subseafloor sedimentary metagenomes.</title>
        <authorList>
            <person name="Kawai M."/>
            <person name="Futagami T."/>
            <person name="Toyoda A."/>
            <person name="Takaki Y."/>
            <person name="Nishi S."/>
            <person name="Hori S."/>
            <person name="Arai W."/>
            <person name="Tsubouchi T."/>
            <person name="Morono Y."/>
            <person name="Uchiyama I."/>
            <person name="Ito T."/>
            <person name="Fujiyama A."/>
            <person name="Inagaki F."/>
            <person name="Takami H."/>
        </authorList>
    </citation>
    <scope>NUCLEOTIDE SEQUENCE</scope>
    <source>
        <strain evidence="2">Expedition CK06-06</strain>
    </source>
</reference>
<organism evidence="2">
    <name type="scientific">marine sediment metagenome</name>
    <dbReference type="NCBI Taxonomy" id="412755"/>
    <lineage>
        <taxon>unclassified sequences</taxon>
        <taxon>metagenomes</taxon>
        <taxon>ecological metagenomes</taxon>
    </lineage>
</organism>
<accession>X0VWQ3</accession>
<name>X0VWQ3_9ZZZZ</name>
<evidence type="ECO:0000313" key="2">
    <source>
        <dbReference type="EMBL" id="GAG04941.1"/>
    </source>
</evidence>
<protein>
    <submittedName>
        <fullName evidence="2">Uncharacterized protein</fullName>
    </submittedName>
</protein>